<name>A0A2V5JNS6_9MICC</name>
<dbReference type="Proteomes" id="UP000247980">
    <property type="component" value="Unassembled WGS sequence"/>
</dbReference>
<evidence type="ECO:0000313" key="8">
    <source>
        <dbReference type="EMBL" id="PYI40056.1"/>
    </source>
</evidence>
<organism evidence="8 9">
    <name type="scientific">Arthrobacter psychrolactophilus</name>
    <dbReference type="NCBI Taxonomy" id="92442"/>
    <lineage>
        <taxon>Bacteria</taxon>
        <taxon>Bacillati</taxon>
        <taxon>Actinomycetota</taxon>
        <taxon>Actinomycetes</taxon>
        <taxon>Micrococcales</taxon>
        <taxon>Micrococcaceae</taxon>
        <taxon>Arthrobacter</taxon>
    </lineage>
</organism>
<keyword evidence="2 5" id="KW-0812">Transmembrane</keyword>
<dbReference type="OrthoDB" id="9810303at2"/>
<evidence type="ECO:0000256" key="5">
    <source>
        <dbReference type="SAM" id="Phobius"/>
    </source>
</evidence>
<dbReference type="GO" id="GO:0000271">
    <property type="term" value="P:polysaccharide biosynthetic process"/>
    <property type="evidence" value="ECO:0007669"/>
    <property type="project" value="InterPro"/>
</dbReference>
<keyword evidence="9" id="KW-1185">Reference proteome</keyword>
<dbReference type="GO" id="GO:0006487">
    <property type="term" value="P:protein N-linked glycosylation"/>
    <property type="evidence" value="ECO:0007669"/>
    <property type="project" value="TreeGrafter"/>
</dbReference>
<dbReference type="InterPro" id="IPR001173">
    <property type="entry name" value="Glyco_trans_2-like"/>
</dbReference>
<evidence type="ECO:0000259" key="7">
    <source>
        <dbReference type="Pfam" id="PF04138"/>
    </source>
</evidence>
<sequence length="370" mass="40390">MIILIPAFEPDEKLPELIRELHAADSTAPILIVNDGSGPRFDPVFAQAQALGATVIGYPNNHGKGQALKTAFSYIAANLPGHDVVCADSDGQHRVVDILRVAAEIRPGATMVLGERHFDGKVPLRSRFGNTMTRFFFALSTGTWLSDTQTGLRGYPEQMLPWLLSVPGDRYEYELNVLLAARSQGYDFASVTIATIYLAKNESSHFRPLRDSLRIYAPLVKFSLSSFMGFLVDTAVFLILMALGGPLWLAVSGARIISAGANFAVNRRLVFPESRSVSLKGTSVRYLALAVLLLLANYVLLLSFTDAGLPALPAKILTELLLFMTSFAVQKRFLFRDRSTTGVKVPATKSYSQAQLPGNTDSAQLHAEIL</sequence>
<reference evidence="8 9" key="1">
    <citation type="submission" date="2018-05" db="EMBL/GenBank/DDBJ databases">
        <title>Genetic diversity of glacier-inhabiting Cryobacterium bacteria in China and description of Cryobacterium mengkeensis sp. nov. and Arthrobacter glacialis sp. nov.</title>
        <authorList>
            <person name="Liu Q."/>
            <person name="Xin Y.-H."/>
        </authorList>
    </citation>
    <scope>NUCLEOTIDE SEQUENCE [LARGE SCALE GENOMIC DNA]</scope>
    <source>
        <strain evidence="8 9">B7</strain>
    </source>
</reference>
<dbReference type="InterPro" id="IPR029044">
    <property type="entry name" value="Nucleotide-diphossugar_trans"/>
</dbReference>
<evidence type="ECO:0000256" key="1">
    <source>
        <dbReference type="ARBA" id="ARBA00004141"/>
    </source>
</evidence>
<dbReference type="PANTHER" id="PTHR10859">
    <property type="entry name" value="GLYCOSYL TRANSFERASE"/>
    <property type="match status" value="1"/>
</dbReference>
<dbReference type="Pfam" id="PF00535">
    <property type="entry name" value="Glycos_transf_2"/>
    <property type="match status" value="1"/>
</dbReference>
<gene>
    <name evidence="8" type="ORF">CVS30_00525</name>
</gene>
<feature type="transmembrane region" description="Helical" evidence="5">
    <location>
        <begin position="219"/>
        <end position="241"/>
    </location>
</feature>
<dbReference type="InterPro" id="IPR007267">
    <property type="entry name" value="GtrA_DPMS_TM"/>
</dbReference>
<evidence type="ECO:0000256" key="3">
    <source>
        <dbReference type="ARBA" id="ARBA00022989"/>
    </source>
</evidence>
<feature type="domain" description="GtrA/DPMS transmembrane" evidence="7">
    <location>
        <begin position="221"/>
        <end position="335"/>
    </location>
</feature>
<dbReference type="CDD" id="cd04179">
    <property type="entry name" value="DPM_DPG-synthase_like"/>
    <property type="match status" value="1"/>
</dbReference>
<dbReference type="GO" id="GO:0016757">
    <property type="term" value="F:glycosyltransferase activity"/>
    <property type="evidence" value="ECO:0007669"/>
    <property type="project" value="UniProtKB-KW"/>
</dbReference>
<evidence type="ECO:0000256" key="4">
    <source>
        <dbReference type="ARBA" id="ARBA00023136"/>
    </source>
</evidence>
<dbReference type="EMBL" id="QJVC01000001">
    <property type="protein sequence ID" value="PYI40056.1"/>
    <property type="molecule type" value="Genomic_DNA"/>
</dbReference>
<keyword evidence="4 5" id="KW-0472">Membrane</keyword>
<protein>
    <submittedName>
        <fullName evidence="8">Dolichyl-phosphate beta-D-mannosyltransferase</fullName>
    </submittedName>
</protein>
<feature type="domain" description="Glycosyltransferase 2-like" evidence="6">
    <location>
        <begin position="3"/>
        <end position="130"/>
    </location>
</feature>
<feature type="transmembrane region" description="Helical" evidence="5">
    <location>
        <begin position="311"/>
        <end position="329"/>
    </location>
</feature>
<dbReference type="Gene3D" id="3.90.550.10">
    <property type="entry name" value="Spore Coat Polysaccharide Biosynthesis Protein SpsA, Chain A"/>
    <property type="match status" value="1"/>
</dbReference>
<dbReference type="RefSeq" id="WP_110483382.1">
    <property type="nucleotide sequence ID" value="NZ_QJVC01000001.1"/>
</dbReference>
<dbReference type="Pfam" id="PF04138">
    <property type="entry name" value="GtrA_DPMS_TM"/>
    <property type="match status" value="1"/>
</dbReference>
<evidence type="ECO:0000259" key="6">
    <source>
        <dbReference type="Pfam" id="PF00535"/>
    </source>
</evidence>
<comment type="subcellular location">
    <subcellularLocation>
        <location evidence="1">Membrane</location>
        <topology evidence="1">Multi-pass membrane protein</topology>
    </subcellularLocation>
</comment>
<dbReference type="PANTHER" id="PTHR10859:SF114">
    <property type="entry name" value="DOLICHOL-PHOSPHATE MANNOSYLTRANSFERASE"/>
    <property type="match status" value="1"/>
</dbReference>
<dbReference type="GO" id="GO:0016020">
    <property type="term" value="C:membrane"/>
    <property type="evidence" value="ECO:0007669"/>
    <property type="project" value="UniProtKB-SubCell"/>
</dbReference>
<keyword evidence="8" id="KW-0808">Transferase</keyword>
<dbReference type="SUPFAM" id="SSF53448">
    <property type="entry name" value="Nucleotide-diphospho-sugar transferases"/>
    <property type="match status" value="1"/>
</dbReference>
<evidence type="ECO:0000313" key="9">
    <source>
        <dbReference type="Proteomes" id="UP000247980"/>
    </source>
</evidence>
<keyword evidence="3 5" id="KW-1133">Transmembrane helix</keyword>
<comment type="caution">
    <text evidence="8">The sequence shown here is derived from an EMBL/GenBank/DDBJ whole genome shotgun (WGS) entry which is preliminary data.</text>
</comment>
<accession>A0A2V5JNS6</accession>
<feature type="transmembrane region" description="Helical" evidence="5">
    <location>
        <begin position="286"/>
        <end position="305"/>
    </location>
</feature>
<keyword evidence="8" id="KW-0328">Glycosyltransferase</keyword>
<evidence type="ECO:0000256" key="2">
    <source>
        <dbReference type="ARBA" id="ARBA00022692"/>
    </source>
</evidence>
<proteinExistence type="predicted"/>
<dbReference type="AlphaFoldDB" id="A0A2V5JNS6"/>